<feature type="non-terminal residue" evidence="2">
    <location>
        <position position="1"/>
    </location>
</feature>
<dbReference type="SUPFAM" id="SSF103025">
    <property type="entry name" value="Folate-binding domain"/>
    <property type="match status" value="1"/>
</dbReference>
<reference evidence="2" key="1">
    <citation type="submission" date="2018-05" db="EMBL/GenBank/DDBJ databases">
        <authorList>
            <person name="Lanie J.A."/>
            <person name="Ng W.-L."/>
            <person name="Kazmierczak K.M."/>
            <person name="Andrzejewski T.M."/>
            <person name="Davidsen T.M."/>
            <person name="Wayne K.J."/>
            <person name="Tettelin H."/>
            <person name="Glass J.I."/>
            <person name="Rusch D."/>
            <person name="Podicherti R."/>
            <person name="Tsui H.-C.T."/>
            <person name="Winkler M.E."/>
        </authorList>
    </citation>
    <scope>NUCLEOTIDE SEQUENCE</scope>
</reference>
<dbReference type="InterPro" id="IPR028896">
    <property type="entry name" value="GcvT/YgfZ/DmdA"/>
</dbReference>
<dbReference type="AlphaFoldDB" id="A0A383AU14"/>
<dbReference type="Gene3D" id="3.30.1360.120">
    <property type="entry name" value="Probable tRNA modification gtpase trme, domain 1"/>
    <property type="match status" value="1"/>
</dbReference>
<dbReference type="Pfam" id="PF01571">
    <property type="entry name" value="GCV_T"/>
    <property type="match status" value="1"/>
</dbReference>
<proteinExistence type="predicted"/>
<dbReference type="GO" id="GO:0005739">
    <property type="term" value="C:mitochondrion"/>
    <property type="evidence" value="ECO:0007669"/>
    <property type="project" value="TreeGrafter"/>
</dbReference>
<name>A0A383AU14_9ZZZZ</name>
<organism evidence="2">
    <name type="scientific">marine metagenome</name>
    <dbReference type="NCBI Taxonomy" id="408172"/>
    <lineage>
        <taxon>unclassified sequences</taxon>
        <taxon>metagenomes</taxon>
        <taxon>ecological metagenomes</taxon>
    </lineage>
</organism>
<dbReference type="EMBL" id="UINC01194778">
    <property type="protein sequence ID" value="SVE11029.1"/>
    <property type="molecule type" value="Genomic_DNA"/>
</dbReference>
<accession>A0A383AU14</accession>
<evidence type="ECO:0000259" key="1">
    <source>
        <dbReference type="Pfam" id="PF01571"/>
    </source>
</evidence>
<gene>
    <name evidence="2" type="ORF">METZ01_LOCUS463883</name>
</gene>
<feature type="non-terminal residue" evidence="2">
    <location>
        <position position="249"/>
    </location>
</feature>
<dbReference type="PANTHER" id="PTHR43757:SF2">
    <property type="entry name" value="AMINOMETHYLTRANSFERASE, MITOCHONDRIAL"/>
    <property type="match status" value="1"/>
</dbReference>
<dbReference type="InterPro" id="IPR027266">
    <property type="entry name" value="TrmE/GcvT-like"/>
</dbReference>
<dbReference type="PIRSF" id="PIRSF006487">
    <property type="entry name" value="GcvT"/>
    <property type="match status" value="1"/>
</dbReference>
<dbReference type="Gene3D" id="3.30.70.1400">
    <property type="entry name" value="Aminomethyltransferase beta-barrel domains"/>
    <property type="match status" value="1"/>
</dbReference>
<dbReference type="InterPro" id="IPR006222">
    <property type="entry name" value="GCVT_N"/>
</dbReference>
<protein>
    <recommendedName>
        <fullName evidence="1">GCVT N-terminal domain-containing protein</fullName>
    </recommendedName>
</protein>
<evidence type="ECO:0000313" key="2">
    <source>
        <dbReference type="EMBL" id="SVE11029.1"/>
    </source>
</evidence>
<dbReference type="PANTHER" id="PTHR43757">
    <property type="entry name" value="AMINOMETHYLTRANSFERASE"/>
    <property type="match status" value="1"/>
</dbReference>
<feature type="domain" description="GCVT N-terminal" evidence="1">
    <location>
        <begin position="7"/>
        <end position="246"/>
    </location>
</feature>
<sequence length="249" mass="28241">AHEEPTFKRSRSHNYVAAEVEAVRNAVGATEIANFAKHEITGPSSRKFLDHIMAGRIPKPGRIALTPMLTPKGKLYGDLTVACFSEERFMIYGSGAAQEMHRRWFEKFLPKEGVNYKNRSDDLHGIAISGPNSRKLLSRICREDVSTEALKFRDTRETFIGGVPAILNRISFSGELGYEIYVAPQFQLKLFEEIESNGKDLGLKLYGSRALMSLRLEKNWGVWTMDFRPDFTAVESGLDTFINWNKNFI</sequence>